<feature type="signal peptide" evidence="2">
    <location>
        <begin position="1"/>
        <end position="21"/>
    </location>
</feature>
<gene>
    <name evidence="3" type="ORF">SPIL2461_LOCUS6607</name>
</gene>
<comment type="caution">
    <text evidence="3">The sequence shown here is derived from an EMBL/GenBank/DDBJ whole genome shotgun (WGS) entry which is preliminary data.</text>
</comment>
<feature type="transmembrane region" description="Helical" evidence="1">
    <location>
        <begin position="77"/>
        <end position="96"/>
    </location>
</feature>
<reference evidence="3" key="1">
    <citation type="submission" date="2021-02" db="EMBL/GenBank/DDBJ databases">
        <authorList>
            <person name="Dougan E. K."/>
            <person name="Rhodes N."/>
            <person name="Thang M."/>
            <person name="Chan C."/>
        </authorList>
    </citation>
    <scope>NUCLEOTIDE SEQUENCE</scope>
</reference>
<organism evidence="3 4">
    <name type="scientific">Symbiodinium pilosum</name>
    <name type="common">Dinoflagellate</name>
    <dbReference type="NCBI Taxonomy" id="2952"/>
    <lineage>
        <taxon>Eukaryota</taxon>
        <taxon>Sar</taxon>
        <taxon>Alveolata</taxon>
        <taxon>Dinophyceae</taxon>
        <taxon>Suessiales</taxon>
        <taxon>Symbiodiniaceae</taxon>
        <taxon>Symbiodinium</taxon>
    </lineage>
</organism>
<accession>A0A812MZB2</accession>
<dbReference type="EMBL" id="CAJNIZ010010103">
    <property type="protein sequence ID" value="CAE7293883.1"/>
    <property type="molecule type" value="Genomic_DNA"/>
</dbReference>
<proteinExistence type="predicted"/>
<evidence type="ECO:0000313" key="4">
    <source>
        <dbReference type="Proteomes" id="UP000649617"/>
    </source>
</evidence>
<keyword evidence="4" id="KW-1185">Reference proteome</keyword>
<name>A0A812MZB2_SYMPI</name>
<keyword evidence="1" id="KW-0812">Transmembrane</keyword>
<evidence type="ECO:0000256" key="2">
    <source>
        <dbReference type="SAM" id="SignalP"/>
    </source>
</evidence>
<feature type="chain" id="PRO_5032304917" evidence="2">
    <location>
        <begin position="22"/>
        <end position="110"/>
    </location>
</feature>
<evidence type="ECO:0000256" key="1">
    <source>
        <dbReference type="SAM" id="Phobius"/>
    </source>
</evidence>
<dbReference type="AlphaFoldDB" id="A0A812MZB2"/>
<keyword evidence="2" id="KW-0732">Signal</keyword>
<keyword evidence="1" id="KW-0472">Membrane</keyword>
<evidence type="ECO:0000313" key="3">
    <source>
        <dbReference type="EMBL" id="CAE7293883.1"/>
    </source>
</evidence>
<protein>
    <submittedName>
        <fullName evidence="3">Uncharacterized protein</fullName>
    </submittedName>
</protein>
<dbReference type="Proteomes" id="UP000649617">
    <property type="component" value="Unassembled WGS sequence"/>
</dbReference>
<sequence length="110" mass="11672">MARRVMSLMLLAAAVAAICRSTAFVASPKDVPRADVLVPAALAPMMLAQPALAEVSVYGLSEYSNPTYYEEQTSSDLTYLLFFTAALLVYLGKTAFDKSGAKSLGDAVSK</sequence>
<keyword evidence="1" id="KW-1133">Transmembrane helix</keyword>